<dbReference type="GO" id="GO:0016787">
    <property type="term" value="F:hydrolase activity"/>
    <property type="evidence" value="ECO:0007669"/>
    <property type="project" value="UniProtKB-KW"/>
</dbReference>
<gene>
    <name evidence="2" type="ORF">K435DRAFT_781794</name>
</gene>
<dbReference type="SUPFAM" id="SSF53474">
    <property type="entry name" value="alpha/beta-Hydrolases"/>
    <property type="match status" value="1"/>
</dbReference>
<dbReference type="Pfam" id="PF12697">
    <property type="entry name" value="Abhydrolase_6"/>
    <property type="match status" value="1"/>
</dbReference>
<dbReference type="Gene3D" id="3.40.50.1820">
    <property type="entry name" value="alpha/beta hydrolase"/>
    <property type="match status" value="1"/>
</dbReference>
<accession>A0A4S8LJ25</accession>
<evidence type="ECO:0000313" key="2">
    <source>
        <dbReference type="EMBL" id="THU89064.1"/>
    </source>
</evidence>
<dbReference type="InterPro" id="IPR050266">
    <property type="entry name" value="AB_hydrolase_sf"/>
</dbReference>
<feature type="domain" description="AB hydrolase-1" evidence="1">
    <location>
        <begin position="57"/>
        <end position="336"/>
    </location>
</feature>
<dbReference type="PANTHER" id="PTHR43798">
    <property type="entry name" value="MONOACYLGLYCEROL LIPASE"/>
    <property type="match status" value="1"/>
</dbReference>
<dbReference type="PANTHER" id="PTHR43798:SF33">
    <property type="entry name" value="HYDROLASE, PUTATIVE (AFU_ORTHOLOGUE AFUA_2G14860)-RELATED"/>
    <property type="match status" value="1"/>
</dbReference>
<dbReference type="Proteomes" id="UP000297245">
    <property type="component" value="Unassembled WGS sequence"/>
</dbReference>
<dbReference type="GO" id="GO:0016020">
    <property type="term" value="C:membrane"/>
    <property type="evidence" value="ECO:0007669"/>
    <property type="project" value="TreeGrafter"/>
</dbReference>
<name>A0A4S8LJ25_DENBC</name>
<protein>
    <submittedName>
        <fullName evidence="2">Alpha/beta-hydrolase</fullName>
    </submittedName>
</protein>
<dbReference type="EMBL" id="ML179384">
    <property type="protein sequence ID" value="THU89064.1"/>
    <property type="molecule type" value="Genomic_DNA"/>
</dbReference>
<evidence type="ECO:0000259" key="1">
    <source>
        <dbReference type="Pfam" id="PF12697"/>
    </source>
</evidence>
<dbReference type="AlphaFoldDB" id="A0A4S8LJ25"/>
<dbReference type="OrthoDB" id="94039at2759"/>
<dbReference type="InterPro" id="IPR029058">
    <property type="entry name" value="AB_hydrolase_fold"/>
</dbReference>
<proteinExistence type="predicted"/>
<keyword evidence="2" id="KW-0378">Hydrolase</keyword>
<sequence length="357" mass="40515">MQPRLQVIPFVIDASGASEQVSTFSSVSTSNEKNQLKMTAKRYTLDDSGENVHGLTLLFAHCIGAHKEQWEPIIERIFLTQSDKDQPHHRIREAWAFDWQNHGDAGVLNRELLEDRPEGVSIYEWASAITAFVRSPRMKGHRIVPLGHSAGAGAVMLTTKSFALSSLPYVSLILIEPTMVTQELFFKHFDDRMDQMNFTVEATLMRRDTWPSREEAFRYLSKRFPWSMWEPRVVKLLVTYGLQDIPGSDRVTLKCDKKQEAVSYPDVDGHFEAPLELGRVSRVLPVHIVWGTNNDLVPEFIQDSLCDTTQGKHVASVSRVEDAGHMVVQEKPDDLAMIICEILNRISPGRCTVQSRL</sequence>
<organism evidence="2 3">
    <name type="scientific">Dendrothele bispora (strain CBS 962.96)</name>
    <dbReference type="NCBI Taxonomy" id="1314807"/>
    <lineage>
        <taxon>Eukaryota</taxon>
        <taxon>Fungi</taxon>
        <taxon>Dikarya</taxon>
        <taxon>Basidiomycota</taxon>
        <taxon>Agaricomycotina</taxon>
        <taxon>Agaricomycetes</taxon>
        <taxon>Agaricomycetidae</taxon>
        <taxon>Agaricales</taxon>
        <taxon>Agaricales incertae sedis</taxon>
        <taxon>Dendrothele</taxon>
    </lineage>
</organism>
<keyword evidence="3" id="KW-1185">Reference proteome</keyword>
<reference evidence="2 3" key="1">
    <citation type="journal article" date="2019" name="Nat. Ecol. Evol.">
        <title>Megaphylogeny resolves global patterns of mushroom evolution.</title>
        <authorList>
            <person name="Varga T."/>
            <person name="Krizsan K."/>
            <person name="Foldi C."/>
            <person name="Dima B."/>
            <person name="Sanchez-Garcia M."/>
            <person name="Sanchez-Ramirez S."/>
            <person name="Szollosi G.J."/>
            <person name="Szarkandi J.G."/>
            <person name="Papp V."/>
            <person name="Albert L."/>
            <person name="Andreopoulos W."/>
            <person name="Angelini C."/>
            <person name="Antonin V."/>
            <person name="Barry K.W."/>
            <person name="Bougher N.L."/>
            <person name="Buchanan P."/>
            <person name="Buyck B."/>
            <person name="Bense V."/>
            <person name="Catcheside P."/>
            <person name="Chovatia M."/>
            <person name="Cooper J."/>
            <person name="Damon W."/>
            <person name="Desjardin D."/>
            <person name="Finy P."/>
            <person name="Geml J."/>
            <person name="Haridas S."/>
            <person name="Hughes K."/>
            <person name="Justo A."/>
            <person name="Karasinski D."/>
            <person name="Kautmanova I."/>
            <person name="Kiss B."/>
            <person name="Kocsube S."/>
            <person name="Kotiranta H."/>
            <person name="LaButti K.M."/>
            <person name="Lechner B.E."/>
            <person name="Liimatainen K."/>
            <person name="Lipzen A."/>
            <person name="Lukacs Z."/>
            <person name="Mihaltcheva S."/>
            <person name="Morgado L.N."/>
            <person name="Niskanen T."/>
            <person name="Noordeloos M.E."/>
            <person name="Ohm R.A."/>
            <person name="Ortiz-Santana B."/>
            <person name="Ovrebo C."/>
            <person name="Racz N."/>
            <person name="Riley R."/>
            <person name="Savchenko A."/>
            <person name="Shiryaev A."/>
            <person name="Soop K."/>
            <person name="Spirin V."/>
            <person name="Szebenyi C."/>
            <person name="Tomsovsky M."/>
            <person name="Tulloss R.E."/>
            <person name="Uehling J."/>
            <person name="Grigoriev I.V."/>
            <person name="Vagvolgyi C."/>
            <person name="Papp T."/>
            <person name="Martin F.M."/>
            <person name="Miettinen O."/>
            <person name="Hibbett D.S."/>
            <person name="Nagy L.G."/>
        </authorList>
    </citation>
    <scope>NUCLEOTIDE SEQUENCE [LARGE SCALE GENOMIC DNA]</scope>
    <source>
        <strain evidence="2 3">CBS 962.96</strain>
    </source>
</reference>
<evidence type="ECO:0000313" key="3">
    <source>
        <dbReference type="Proteomes" id="UP000297245"/>
    </source>
</evidence>
<dbReference type="InterPro" id="IPR000073">
    <property type="entry name" value="AB_hydrolase_1"/>
</dbReference>